<gene>
    <name evidence="1" type="ORF">A4A49_61765</name>
</gene>
<dbReference type="EMBL" id="MJEQ01002317">
    <property type="protein sequence ID" value="OIT27683.1"/>
    <property type="molecule type" value="Genomic_DNA"/>
</dbReference>
<dbReference type="AlphaFoldDB" id="A0A1J6KYE0"/>
<proteinExistence type="predicted"/>
<organism evidence="1 2">
    <name type="scientific">Nicotiana attenuata</name>
    <name type="common">Coyote tobacco</name>
    <dbReference type="NCBI Taxonomy" id="49451"/>
    <lineage>
        <taxon>Eukaryota</taxon>
        <taxon>Viridiplantae</taxon>
        <taxon>Streptophyta</taxon>
        <taxon>Embryophyta</taxon>
        <taxon>Tracheophyta</taxon>
        <taxon>Spermatophyta</taxon>
        <taxon>Magnoliopsida</taxon>
        <taxon>eudicotyledons</taxon>
        <taxon>Gunneridae</taxon>
        <taxon>Pentapetalae</taxon>
        <taxon>asterids</taxon>
        <taxon>lamiids</taxon>
        <taxon>Solanales</taxon>
        <taxon>Solanaceae</taxon>
        <taxon>Nicotianoideae</taxon>
        <taxon>Nicotianeae</taxon>
        <taxon>Nicotiana</taxon>
    </lineage>
</organism>
<name>A0A1J6KYE0_NICAT</name>
<evidence type="ECO:0000313" key="1">
    <source>
        <dbReference type="EMBL" id="OIT27683.1"/>
    </source>
</evidence>
<feature type="non-terminal residue" evidence="1">
    <location>
        <position position="1"/>
    </location>
</feature>
<comment type="caution">
    <text evidence="1">The sequence shown here is derived from an EMBL/GenBank/DDBJ whole genome shotgun (WGS) entry which is preliminary data.</text>
</comment>
<dbReference type="Gramene" id="OIT27683">
    <property type="protein sequence ID" value="OIT27683"/>
    <property type="gene ID" value="A4A49_61765"/>
</dbReference>
<sequence length="112" mass="12064">QQQVLRLQSDIEATTNARPKAILTDANISYGAQIYNKSEISNNVNIVPVDRALARMSQAMVIEAGNRVLHERGNGSVIVTVAGYDRPSIAITKQPNNAVGYEVATVNGEGQE</sequence>
<reference evidence="1" key="1">
    <citation type="submission" date="2016-11" db="EMBL/GenBank/DDBJ databases">
        <title>The genome of Nicotiana attenuata.</title>
        <authorList>
            <person name="Xu S."/>
            <person name="Brockmoeller T."/>
            <person name="Gaquerel E."/>
            <person name="Navarro A."/>
            <person name="Kuhl H."/>
            <person name="Gase K."/>
            <person name="Ling Z."/>
            <person name="Zhou W."/>
            <person name="Kreitzer C."/>
            <person name="Stanke M."/>
            <person name="Tang H."/>
            <person name="Lyons E."/>
            <person name="Pandey P."/>
            <person name="Pandey S.P."/>
            <person name="Timmermann B."/>
            <person name="Baldwin I.T."/>
        </authorList>
    </citation>
    <scope>NUCLEOTIDE SEQUENCE [LARGE SCALE GENOMIC DNA]</scope>
    <source>
        <strain evidence="1">UT</strain>
    </source>
</reference>
<evidence type="ECO:0000313" key="2">
    <source>
        <dbReference type="Proteomes" id="UP000187609"/>
    </source>
</evidence>
<protein>
    <submittedName>
        <fullName evidence="1">Uncharacterized protein</fullName>
    </submittedName>
</protein>
<feature type="non-terminal residue" evidence="1">
    <location>
        <position position="112"/>
    </location>
</feature>
<dbReference type="Proteomes" id="UP000187609">
    <property type="component" value="Unassembled WGS sequence"/>
</dbReference>
<keyword evidence="2" id="KW-1185">Reference proteome</keyword>
<accession>A0A1J6KYE0</accession>